<dbReference type="Pfam" id="PF13302">
    <property type="entry name" value="Acetyltransf_3"/>
    <property type="match status" value="1"/>
</dbReference>
<dbReference type="PROSITE" id="PS51186">
    <property type="entry name" value="GNAT"/>
    <property type="match status" value="1"/>
</dbReference>
<proteinExistence type="predicted"/>
<keyword evidence="2" id="KW-0012">Acyltransferase</keyword>
<dbReference type="InterPro" id="IPR016181">
    <property type="entry name" value="Acyl_CoA_acyltransferase"/>
</dbReference>
<dbReference type="InterPro" id="IPR051531">
    <property type="entry name" value="N-acetyltransferase"/>
</dbReference>
<dbReference type="EMBL" id="SMBT01000004">
    <property type="protein sequence ID" value="TCU88066.1"/>
    <property type="molecule type" value="Genomic_DNA"/>
</dbReference>
<dbReference type="CDD" id="cd04301">
    <property type="entry name" value="NAT_SF"/>
    <property type="match status" value="1"/>
</dbReference>
<dbReference type="InterPro" id="IPR000182">
    <property type="entry name" value="GNAT_dom"/>
</dbReference>
<dbReference type="Proteomes" id="UP000255108">
    <property type="component" value="Unassembled WGS sequence"/>
</dbReference>
<evidence type="ECO:0000313" key="4">
    <source>
        <dbReference type="Proteomes" id="UP000255108"/>
    </source>
</evidence>
<evidence type="ECO:0000313" key="2">
    <source>
        <dbReference type="EMBL" id="STR45567.1"/>
    </source>
</evidence>
<organism evidence="2 4">
    <name type="scientific">Iodobacter fluviatilis</name>
    <dbReference type="NCBI Taxonomy" id="537"/>
    <lineage>
        <taxon>Bacteria</taxon>
        <taxon>Pseudomonadati</taxon>
        <taxon>Pseudomonadota</taxon>
        <taxon>Betaproteobacteria</taxon>
        <taxon>Neisseriales</taxon>
        <taxon>Chitinibacteraceae</taxon>
        <taxon>Iodobacter</taxon>
    </lineage>
</organism>
<feature type="domain" description="N-acetyltransferase" evidence="1">
    <location>
        <begin position="10"/>
        <end position="175"/>
    </location>
</feature>
<dbReference type="GO" id="GO:0016747">
    <property type="term" value="F:acyltransferase activity, transferring groups other than amino-acyl groups"/>
    <property type="evidence" value="ECO:0007669"/>
    <property type="project" value="InterPro"/>
</dbReference>
<reference evidence="3 5" key="2">
    <citation type="submission" date="2019-03" db="EMBL/GenBank/DDBJ databases">
        <title>Genomic Encyclopedia of Type Strains, Phase IV (KMG-IV): sequencing the most valuable type-strain genomes for metagenomic binning, comparative biology and taxonomic classification.</title>
        <authorList>
            <person name="Goeker M."/>
        </authorList>
    </citation>
    <scope>NUCLEOTIDE SEQUENCE [LARGE SCALE GENOMIC DNA]</scope>
    <source>
        <strain evidence="3 5">DSM 3764</strain>
    </source>
</reference>
<dbReference type="EMBL" id="UGHR01000004">
    <property type="protein sequence ID" value="STR45567.1"/>
    <property type="molecule type" value="Genomic_DNA"/>
</dbReference>
<dbReference type="RefSeq" id="WP_207916494.1">
    <property type="nucleotide sequence ID" value="NZ_CAWOLO010000004.1"/>
</dbReference>
<name>A0A377SX77_9NEIS</name>
<dbReference type="EC" id="2.3.1.-" evidence="2"/>
<dbReference type="PANTHER" id="PTHR43792">
    <property type="entry name" value="GNAT FAMILY, PUTATIVE (AFU_ORTHOLOGUE AFUA_3G00765)-RELATED-RELATED"/>
    <property type="match status" value="1"/>
</dbReference>
<evidence type="ECO:0000313" key="3">
    <source>
        <dbReference type="EMBL" id="TCU88066.1"/>
    </source>
</evidence>
<keyword evidence="2" id="KW-0808">Transferase</keyword>
<protein>
    <submittedName>
        <fullName evidence="2">Ribosomal N-acetyltransferase YdaF</fullName>
        <ecNumber evidence="2">2.3.1.-</ecNumber>
    </submittedName>
    <submittedName>
        <fullName evidence="3">RimJ/RimL family protein N-acetyltransferase</fullName>
    </submittedName>
</protein>
<dbReference type="Proteomes" id="UP000295794">
    <property type="component" value="Unassembled WGS sequence"/>
</dbReference>
<evidence type="ECO:0000259" key="1">
    <source>
        <dbReference type="PROSITE" id="PS51186"/>
    </source>
</evidence>
<evidence type="ECO:0000313" key="5">
    <source>
        <dbReference type="Proteomes" id="UP000295794"/>
    </source>
</evidence>
<dbReference type="PANTHER" id="PTHR43792:SF1">
    <property type="entry name" value="N-ACETYLTRANSFERASE DOMAIN-CONTAINING PROTEIN"/>
    <property type="match status" value="1"/>
</dbReference>
<keyword evidence="5" id="KW-1185">Reference proteome</keyword>
<accession>A0A377SX77</accession>
<gene>
    <name evidence="2" type="primary">ydaF_5</name>
    <name evidence="3" type="ORF">EV682_104236</name>
    <name evidence="2" type="ORF">NCTC11159_04142</name>
</gene>
<dbReference type="Gene3D" id="3.40.630.30">
    <property type="match status" value="1"/>
</dbReference>
<reference evidence="2 4" key="1">
    <citation type="submission" date="2018-06" db="EMBL/GenBank/DDBJ databases">
        <authorList>
            <consortium name="Pathogen Informatics"/>
            <person name="Doyle S."/>
        </authorList>
    </citation>
    <scope>NUCLEOTIDE SEQUENCE [LARGE SCALE GENOMIC DNA]</scope>
    <source>
        <strain evidence="2 4">NCTC11159</strain>
    </source>
</reference>
<dbReference type="AlphaFoldDB" id="A0A377SX77"/>
<dbReference type="SUPFAM" id="SSF55729">
    <property type="entry name" value="Acyl-CoA N-acyltransferases (Nat)"/>
    <property type="match status" value="1"/>
</dbReference>
<sequence length="184" mass="21205">MSIYLETARLILRPLTEADRGFFKQLQQHPDVMRYVSDPLSADAINEKFNSRLPAWTKHSSHWLCLMIIDKHRNTPIGITGFMPEWEPYQQAEVGFLLHPNEQGKGYGKESLQAILQFAFNDCLFHKIKATVTEGNIASASLLERVGFIQEGRIRDNFKLNQQWHNDLIYGLLNSEFSPTLTKN</sequence>